<evidence type="ECO:0000313" key="10">
    <source>
        <dbReference type="EMBL" id="MZH57330.1"/>
    </source>
</evidence>
<protein>
    <submittedName>
        <fullName evidence="8">PTS cellobiose transporter subunit IIA</fullName>
    </submittedName>
    <submittedName>
        <fullName evidence="9">PTS lactose/cellobiose transporter subunit IIA</fullName>
    </submittedName>
</protein>
<dbReference type="PROSITE" id="PS51095">
    <property type="entry name" value="PTS_EIIA_TYPE_3"/>
    <property type="match status" value="1"/>
</dbReference>
<dbReference type="Gene3D" id="1.20.58.80">
    <property type="entry name" value="Phosphotransferase system, lactose/cellobiose-type IIA subunit"/>
    <property type="match status" value="1"/>
</dbReference>
<evidence type="ECO:0000256" key="4">
    <source>
        <dbReference type="ARBA" id="ARBA00022683"/>
    </source>
</evidence>
<dbReference type="GO" id="GO:0046872">
    <property type="term" value="F:metal ion binding"/>
    <property type="evidence" value="ECO:0007669"/>
    <property type="project" value="UniProtKB-KW"/>
</dbReference>
<gene>
    <name evidence="8" type="ORF">CIAN88_05005</name>
    <name evidence="10" type="ORF">GT664_16650</name>
    <name evidence="9" type="ORF">MKC95_13340</name>
</gene>
<dbReference type="PANTHER" id="PTHR34382">
    <property type="entry name" value="PTS SYSTEM N,N'-DIACETYLCHITOBIOSE-SPECIFIC EIIA COMPONENT"/>
    <property type="match status" value="1"/>
</dbReference>
<sequence length="115" mass="12946">MTDENNELILSAMGILTHAGDARLHTKEALKYVQALQFEKADACLKEAKKEITQAHAAQTEIIQAEARGVQYEYCMLFNHAQDTLMTINSEIELCSSLIDTFRSFAAMFVKKEES</sequence>
<keyword evidence="1" id="KW-0813">Transport</keyword>
<feature type="active site" description="Tele-phosphohistidine intermediate" evidence="5">
    <location>
        <position position="80"/>
    </location>
</feature>
<evidence type="ECO:0000256" key="7">
    <source>
        <dbReference type="PROSITE-ProRule" id="PRU00418"/>
    </source>
</evidence>
<dbReference type="Proteomes" id="UP001203972">
    <property type="component" value="Unassembled WGS sequence"/>
</dbReference>
<feature type="binding site" evidence="6">
    <location>
        <position position="83"/>
    </location>
    <ligand>
        <name>Mg(2+)</name>
        <dbReference type="ChEBI" id="CHEBI:18420"/>
        <note>ligand shared between all trimeric partners</note>
    </ligand>
</feature>
<dbReference type="SUPFAM" id="SSF46973">
    <property type="entry name" value="Enzyme IIa from lactose specific PTS, IIa-lac"/>
    <property type="match status" value="1"/>
</dbReference>
<comment type="caution">
    <text evidence="8">The sequence shown here is derived from an EMBL/GenBank/DDBJ whole genome shotgun (WGS) entry which is preliminary data.</text>
</comment>
<keyword evidence="6" id="KW-0479">Metal-binding</keyword>
<dbReference type="AlphaFoldDB" id="A0A099I9E5"/>
<dbReference type="GO" id="GO:0009401">
    <property type="term" value="P:phosphoenolpyruvate-dependent sugar phosphotransferase system"/>
    <property type="evidence" value="ECO:0007669"/>
    <property type="project" value="UniProtKB-KW"/>
</dbReference>
<keyword evidence="6" id="KW-0460">Magnesium</keyword>
<name>A0A099I9E5_CLOIN</name>
<evidence type="ECO:0000256" key="5">
    <source>
        <dbReference type="PIRSR" id="PIRSR000699-1"/>
    </source>
</evidence>
<keyword evidence="2" id="KW-0762">Sugar transport</keyword>
<dbReference type="GO" id="GO:0016740">
    <property type="term" value="F:transferase activity"/>
    <property type="evidence" value="ECO:0007669"/>
    <property type="project" value="UniProtKB-KW"/>
</dbReference>
<organism evidence="8 11">
    <name type="scientific">Clostridium innocuum</name>
    <dbReference type="NCBI Taxonomy" id="1522"/>
    <lineage>
        <taxon>Bacteria</taxon>
        <taxon>Bacillati</taxon>
        <taxon>Bacillota</taxon>
        <taxon>Clostridia</taxon>
        <taxon>Eubacteriales</taxon>
        <taxon>Clostridiaceae</taxon>
        <taxon>Clostridium</taxon>
    </lineage>
</organism>
<dbReference type="Proteomes" id="UP000030008">
    <property type="component" value="Unassembled WGS sequence"/>
</dbReference>
<evidence type="ECO:0000313" key="8">
    <source>
        <dbReference type="EMBL" id="KGJ54221.1"/>
    </source>
</evidence>
<dbReference type="Pfam" id="PF02255">
    <property type="entry name" value="PTS_IIA"/>
    <property type="match status" value="1"/>
</dbReference>
<evidence type="ECO:0000256" key="2">
    <source>
        <dbReference type="ARBA" id="ARBA00022597"/>
    </source>
</evidence>
<reference evidence="10" key="2">
    <citation type="journal article" date="2019" name="Nat. Med.">
        <title>A library of human gut bacterial isolates paired with longitudinal multiomics data enables mechanistic microbiome research.</title>
        <authorList>
            <person name="Poyet M."/>
            <person name="Groussin M."/>
            <person name="Gibbons S.M."/>
            <person name="Avila-Pacheco J."/>
            <person name="Jiang X."/>
            <person name="Kearney S.M."/>
            <person name="Perrotta A.R."/>
            <person name="Berdy B."/>
            <person name="Zhao S."/>
            <person name="Lieberman T.D."/>
            <person name="Swanson P.K."/>
            <person name="Smith M."/>
            <person name="Roesemann S."/>
            <person name="Alexander J.E."/>
            <person name="Rich S.A."/>
            <person name="Livny J."/>
            <person name="Vlamakis H."/>
            <person name="Clish C."/>
            <person name="Bullock K."/>
            <person name="Deik A."/>
            <person name="Scott J."/>
            <person name="Pierce K.A."/>
            <person name="Xavier R.J."/>
            <person name="Alm E.J."/>
        </authorList>
    </citation>
    <scope>NUCLEOTIDE SEQUENCE</scope>
    <source>
        <strain evidence="10">BIOML-A12</strain>
    </source>
</reference>
<dbReference type="Proteomes" id="UP000604383">
    <property type="component" value="Unassembled WGS sequence"/>
</dbReference>
<evidence type="ECO:0000313" key="11">
    <source>
        <dbReference type="Proteomes" id="UP000030008"/>
    </source>
</evidence>
<dbReference type="EMBL" id="JAKTMA010000023">
    <property type="protein sequence ID" value="MCR0233751.1"/>
    <property type="molecule type" value="Genomic_DNA"/>
</dbReference>
<feature type="modified residue" description="Phosphohistidine; by HPr" evidence="7">
    <location>
        <position position="80"/>
    </location>
</feature>
<accession>A0A099I9E5</accession>
<reference evidence="8 11" key="1">
    <citation type="submission" date="2014-08" db="EMBL/GenBank/DDBJ databases">
        <title>Clostridium innocuum, an unnegligible vancomycin-resistant pathogen causing extra-intestinal infections.</title>
        <authorList>
            <person name="Feng Y."/>
            <person name="Chiu C.-H."/>
        </authorList>
    </citation>
    <scope>NUCLEOTIDE SEQUENCE [LARGE SCALE GENOMIC DNA]</scope>
    <source>
        <strain evidence="8 11">AN88</strain>
    </source>
</reference>
<dbReference type="EMBL" id="WWTN01000033">
    <property type="protein sequence ID" value="MZH57330.1"/>
    <property type="molecule type" value="Genomic_DNA"/>
</dbReference>
<dbReference type="InterPro" id="IPR003188">
    <property type="entry name" value="PTS_IIA_lac/cel"/>
</dbReference>
<comment type="cofactor">
    <cofactor evidence="6">
        <name>Mg(2+)</name>
        <dbReference type="ChEBI" id="CHEBI:18420"/>
    </cofactor>
    <text evidence="6">Binds 1 Mg(2+) ion per trimer.</text>
</comment>
<evidence type="ECO:0000256" key="1">
    <source>
        <dbReference type="ARBA" id="ARBA00022448"/>
    </source>
</evidence>
<dbReference type="InterPro" id="IPR036542">
    <property type="entry name" value="PTS_IIA_lac/cel_sf"/>
</dbReference>
<evidence type="ECO:0000313" key="9">
    <source>
        <dbReference type="EMBL" id="MCR0233751.1"/>
    </source>
</evidence>
<dbReference type="PANTHER" id="PTHR34382:SF7">
    <property type="entry name" value="PTS SYSTEM N,N'-DIACETYLCHITOBIOSE-SPECIFIC EIIA COMPONENT"/>
    <property type="match status" value="1"/>
</dbReference>
<dbReference type="EMBL" id="JQIF01000020">
    <property type="protein sequence ID" value="KGJ54221.1"/>
    <property type="molecule type" value="Genomic_DNA"/>
</dbReference>
<evidence type="ECO:0000256" key="6">
    <source>
        <dbReference type="PIRSR" id="PIRSR000699-2"/>
    </source>
</evidence>
<keyword evidence="3" id="KW-0808">Transferase</keyword>
<reference evidence="9" key="3">
    <citation type="journal article" date="2022" name="Clin. Infect. Dis.">
        <title>Association between Clostridium innocuum and antibiotic-associated diarrhea in adults and children: A cross-sectional study and comparative genomics analysis.</title>
        <authorList>
            <person name="Cherny K.E."/>
            <person name="Muscat E.B."/>
            <person name="Balaji A."/>
            <person name="Mukherjee J."/>
            <person name="Ozer E.A."/>
            <person name="Angarone M.P."/>
            <person name="Hauser A.R."/>
            <person name="Sichel J.S."/>
            <person name="Amponsah E."/>
            <person name="Kociolek L.K."/>
        </authorList>
    </citation>
    <scope>NUCLEOTIDE SEQUENCE</scope>
    <source>
        <strain evidence="9">NU1-AC-029v</strain>
    </source>
</reference>
<keyword evidence="4" id="KW-0598">Phosphotransferase system</keyword>
<dbReference type="PIRSF" id="PIRSF000699">
    <property type="entry name" value="PTS_IILac_III"/>
    <property type="match status" value="1"/>
</dbReference>
<dbReference type="RefSeq" id="WP_008816226.1">
    <property type="nucleotide sequence ID" value="NZ_AP025565.1"/>
</dbReference>
<evidence type="ECO:0000256" key="3">
    <source>
        <dbReference type="ARBA" id="ARBA00022679"/>
    </source>
</evidence>
<proteinExistence type="predicted"/>